<dbReference type="InterPro" id="IPR016181">
    <property type="entry name" value="Acyl_CoA_acyltransferase"/>
</dbReference>
<gene>
    <name evidence="2" type="ORF">Ga0061067_102105</name>
</gene>
<dbReference type="Pfam" id="PF13302">
    <property type="entry name" value="Acetyltransf_3"/>
    <property type="match status" value="1"/>
</dbReference>
<evidence type="ECO:0000313" key="3">
    <source>
        <dbReference type="Proteomes" id="UP000183900"/>
    </source>
</evidence>
<dbReference type="Gene3D" id="3.40.630.30">
    <property type="match status" value="1"/>
</dbReference>
<evidence type="ECO:0000313" key="2">
    <source>
        <dbReference type="EMBL" id="CUA92746.1"/>
    </source>
</evidence>
<proteinExistence type="predicted"/>
<dbReference type="InterPro" id="IPR051531">
    <property type="entry name" value="N-acetyltransferase"/>
</dbReference>
<organism evidence="2 3">
    <name type="scientific">Pannonibacter indicus</name>
    <dbReference type="NCBI Taxonomy" id="466044"/>
    <lineage>
        <taxon>Bacteria</taxon>
        <taxon>Pseudomonadati</taxon>
        <taxon>Pseudomonadota</taxon>
        <taxon>Alphaproteobacteria</taxon>
        <taxon>Hyphomicrobiales</taxon>
        <taxon>Stappiaceae</taxon>
        <taxon>Pannonibacter</taxon>
    </lineage>
</organism>
<dbReference type="InterPro" id="IPR000182">
    <property type="entry name" value="GNAT_dom"/>
</dbReference>
<sequence length="189" mass="20653">MSRLPELRTRRLILRPLRGEDSEAIARLCGQEFEVVRWLTSMAWPYEEGSAEAFTARAMTCDPVEEAAVFAITLGGVFIGVMAIDAPGELAEAAGCPTIGYWLGRPFQGFGYAGEAAEAALDWAFAAHGCTAVAARVFEENAASRALLRKLGFQPEAITERYARALDRKVRNIVVRLDGKAFRQRKAAA</sequence>
<keyword evidence="3" id="KW-1185">Reference proteome</keyword>
<dbReference type="Proteomes" id="UP000183900">
    <property type="component" value="Unassembled WGS sequence"/>
</dbReference>
<dbReference type="GO" id="GO:0016747">
    <property type="term" value="F:acyltransferase activity, transferring groups other than amino-acyl groups"/>
    <property type="evidence" value="ECO:0007669"/>
    <property type="project" value="InterPro"/>
</dbReference>
<protein>
    <submittedName>
        <fullName evidence="2">Protein N-acetyltransferase, RimJ/RimL family</fullName>
    </submittedName>
</protein>
<dbReference type="EMBL" id="CYHE01000002">
    <property type="protein sequence ID" value="CUA92746.1"/>
    <property type="molecule type" value="Genomic_DNA"/>
</dbReference>
<accession>A0A0K6HPI2</accession>
<dbReference type="PANTHER" id="PTHR43792">
    <property type="entry name" value="GNAT FAMILY, PUTATIVE (AFU_ORTHOLOGUE AFUA_3G00765)-RELATED-RELATED"/>
    <property type="match status" value="1"/>
</dbReference>
<keyword evidence="2" id="KW-0808">Transferase</keyword>
<evidence type="ECO:0000259" key="1">
    <source>
        <dbReference type="PROSITE" id="PS51186"/>
    </source>
</evidence>
<name>A0A0K6HPI2_9HYPH</name>
<reference evidence="3" key="1">
    <citation type="submission" date="2015-08" db="EMBL/GenBank/DDBJ databases">
        <authorList>
            <person name="Varghese N."/>
        </authorList>
    </citation>
    <scope>NUCLEOTIDE SEQUENCE [LARGE SCALE GENOMIC DNA]</scope>
    <source>
        <strain evidence="3">DSM 23407</strain>
    </source>
</reference>
<dbReference type="PROSITE" id="PS51186">
    <property type="entry name" value="GNAT"/>
    <property type="match status" value="1"/>
</dbReference>
<feature type="domain" description="N-acetyltransferase" evidence="1">
    <location>
        <begin position="12"/>
        <end position="173"/>
    </location>
</feature>
<dbReference type="RefSeq" id="WP_050473331.1">
    <property type="nucleotide sequence ID" value="NZ_CYHE01000002.1"/>
</dbReference>
<dbReference type="OrthoDB" id="9804153at2"/>
<dbReference type="AlphaFoldDB" id="A0A0K6HPI2"/>
<dbReference type="SUPFAM" id="SSF55729">
    <property type="entry name" value="Acyl-CoA N-acyltransferases (Nat)"/>
    <property type="match status" value="1"/>
</dbReference>